<evidence type="ECO:0000256" key="1">
    <source>
        <dbReference type="ARBA" id="ARBA00011076"/>
    </source>
</evidence>
<keyword evidence="5" id="KW-0378">Hydrolase</keyword>
<dbReference type="PANTHER" id="PTHR12544:SF29">
    <property type="entry name" value="GLUTAMINASE"/>
    <property type="match status" value="1"/>
</dbReference>
<dbReference type="Proteomes" id="UP000230423">
    <property type="component" value="Unassembled WGS sequence"/>
</dbReference>
<dbReference type="SUPFAM" id="SSF56601">
    <property type="entry name" value="beta-lactamase/transpeptidase-like"/>
    <property type="match status" value="1"/>
</dbReference>
<feature type="non-terminal residue" evidence="9">
    <location>
        <position position="1"/>
    </location>
</feature>
<reference evidence="9 10" key="1">
    <citation type="submission" date="2015-09" db="EMBL/GenBank/DDBJ databases">
        <title>Draft genome of the parasitic nematode Teladorsagia circumcincta isolate WARC Sus (inbred).</title>
        <authorList>
            <person name="Mitreva M."/>
        </authorList>
    </citation>
    <scope>NUCLEOTIDE SEQUENCE [LARGE SCALE GENOMIC DNA]</scope>
    <source>
        <strain evidence="9 10">S</strain>
    </source>
</reference>
<evidence type="ECO:0000256" key="2">
    <source>
        <dbReference type="ARBA" id="ARBA00011881"/>
    </source>
</evidence>
<dbReference type="OrthoDB" id="9995210at2759"/>
<dbReference type="InterPro" id="IPR041541">
    <property type="entry name" value="Glutaminase_EF-hand"/>
</dbReference>
<evidence type="ECO:0000256" key="6">
    <source>
        <dbReference type="ARBA" id="ARBA00023043"/>
    </source>
</evidence>
<evidence type="ECO:0000313" key="10">
    <source>
        <dbReference type="Proteomes" id="UP000230423"/>
    </source>
</evidence>
<dbReference type="InterPro" id="IPR012338">
    <property type="entry name" value="Beta-lactam/transpept-like"/>
</dbReference>
<feature type="non-terminal residue" evidence="9">
    <location>
        <position position="151"/>
    </location>
</feature>
<organism evidence="9 10">
    <name type="scientific">Teladorsagia circumcincta</name>
    <name type="common">Brown stomach worm</name>
    <name type="synonym">Ostertagia circumcincta</name>
    <dbReference type="NCBI Taxonomy" id="45464"/>
    <lineage>
        <taxon>Eukaryota</taxon>
        <taxon>Metazoa</taxon>
        <taxon>Ecdysozoa</taxon>
        <taxon>Nematoda</taxon>
        <taxon>Chromadorea</taxon>
        <taxon>Rhabditida</taxon>
        <taxon>Rhabditina</taxon>
        <taxon>Rhabditomorpha</taxon>
        <taxon>Strongyloidea</taxon>
        <taxon>Trichostrongylidae</taxon>
        <taxon>Teladorsagia</taxon>
    </lineage>
</organism>
<dbReference type="Pfam" id="PF17959">
    <property type="entry name" value="EF-hand_14"/>
    <property type="match status" value="1"/>
</dbReference>
<keyword evidence="4" id="KW-0677">Repeat</keyword>
<evidence type="ECO:0000313" key="9">
    <source>
        <dbReference type="EMBL" id="PIO58014.1"/>
    </source>
</evidence>
<dbReference type="Gene3D" id="3.40.710.10">
    <property type="entry name" value="DD-peptidase/beta-lactamase superfamily"/>
    <property type="match status" value="1"/>
</dbReference>
<keyword evidence="10" id="KW-1185">Reference proteome</keyword>
<sequence>VLKSFGLRDTDPRLRHMIERMKSFEDEDDDARNFLLSRDKFKECIQPSMQLISQALRNHLIIPSKPHNPLINAGAIIVTSLIRNHLTMADRFDFVLNEYRKLAGGEHVGFNNATRDNCCSTGATCKIRARSNVHGTSIPMGYTYEGRQGRR</sequence>
<comment type="subunit">
    <text evidence="2">Homotetramer.</text>
</comment>
<proteinExistence type="inferred from homology"/>
<feature type="domain" description="Glutaminase EF-hand" evidence="8">
    <location>
        <begin position="2"/>
        <end position="63"/>
    </location>
</feature>
<protein>
    <recommendedName>
        <fullName evidence="3">glutaminase</fullName>
        <ecNumber evidence="3">3.5.1.2</ecNumber>
    </recommendedName>
</protein>
<dbReference type="GO" id="GO:0004359">
    <property type="term" value="F:glutaminase activity"/>
    <property type="evidence" value="ECO:0007669"/>
    <property type="project" value="UniProtKB-EC"/>
</dbReference>
<evidence type="ECO:0000256" key="3">
    <source>
        <dbReference type="ARBA" id="ARBA00012918"/>
    </source>
</evidence>
<name>A0A2G9TJ54_TELCI</name>
<gene>
    <name evidence="9" type="ORF">TELCIR_20561</name>
</gene>
<evidence type="ECO:0000256" key="4">
    <source>
        <dbReference type="ARBA" id="ARBA00022737"/>
    </source>
</evidence>
<evidence type="ECO:0000256" key="5">
    <source>
        <dbReference type="ARBA" id="ARBA00022801"/>
    </source>
</evidence>
<evidence type="ECO:0000259" key="8">
    <source>
        <dbReference type="Pfam" id="PF17959"/>
    </source>
</evidence>
<dbReference type="GO" id="GO:0006543">
    <property type="term" value="P:L-glutamine catabolic process"/>
    <property type="evidence" value="ECO:0007669"/>
    <property type="project" value="TreeGrafter"/>
</dbReference>
<dbReference type="AlphaFoldDB" id="A0A2G9TJ54"/>
<dbReference type="InterPro" id="IPR015868">
    <property type="entry name" value="Glutaminase"/>
</dbReference>
<evidence type="ECO:0000256" key="7">
    <source>
        <dbReference type="ARBA" id="ARBA00049534"/>
    </source>
</evidence>
<comment type="similarity">
    <text evidence="1">Belongs to the glutaminase family.</text>
</comment>
<dbReference type="GO" id="GO:0006537">
    <property type="term" value="P:glutamate biosynthetic process"/>
    <property type="evidence" value="ECO:0007669"/>
    <property type="project" value="TreeGrafter"/>
</dbReference>
<dbReference type="PANTHER" id="PTHR12544">
    <property type="entry name" value="GLUTAMINASE"/>
    <property type="match status" value="1"/>
</dbReference>
<keyword evidence="6" id="KW-0040">ANK repeat</keyword>
<accession>A0A2G9TJ54</accession>
<comment type="catalytic activity">
    <reaction evidence="7">
        <text>L-glutamine + H2O = L-glutamate + NH4(+)</text>
        <dbReference type="Rhea" id="RHEA:15889"/>
        <dbReference type="ChEBI" id="CHEBI:15377"/>
        <dbReference type="ChEBI" id="CHEBI:28938"/>
        <dbReference type="ChEBI" id="CHEBI:29985"/>
        <dbReference type="ChEBI" id="CHEBI:58359"/>
        <dbReference type="EC" id="3.5.1.2"/>
    </reaction>
</comment>
<dbReference type="EC" id="3.5.1.2" evidence="3"/>
<dbReference type="EMBL" id="KZ362723">
    <property type="protein sequence ID" value="PIO58014.1"/>
    <property type="molecule type" value="Genomic_DNA"/>
</dbReference>